<dbReference type="EMBL" id="KN834262">
    <property type="protein sequence ID" value="KIK11258.1"/>
    <property type="molecule type" value="Genomic_DNA"/>
</dbReference>
<evidence type="ECO:0000313" key="2">
    <source>
        <dbReference type="Proteomes" id="UP000054018"/>
    </source>
</evidence>
<sequence length="701" mass="80471">MGNPAFHGEIAYAPEKVYTDRHGTARRYDEMWTGDWWWETQRHLPQGSTVAPVILASDKTELSRFKGDKNAWPVYLSIGNLSKEVRRQPGRHASVLLGYLPVSNLESFDDNSLARHHLFHYCMRRLLQPLVDAGRNGAEMVCADGQIRRVFPIVAAYIGDHPKECLVACCAKNRCPKCLAPVKEQGINTPFQPCDQTHMTRMLHAQAAGQYPPEFVAEGLQPIFSPFWADLPHADIFTAITSNILHQLHQGIFKDHFKKWCTALVGKQDFDARFRAMPMFSGLCHFKDGISKVKQWTGADHKQVQRVFLAALVGAAPHPDVIKAGSSLLDFIYLAQYQSHTDRTLVALQQALDSFHMAKDIFMELGCHEHFNVPKIHSLQHYVETIRSLGSLDGLNMETSEWLHIDFAKKAYAASNQRDYFIQMTRWLQCQEAVIWFSSYLTWHNEINHPATHPTDDCNGGMIRPTEILPSGLSYCVSKRPQYSRKTVQYLQQNHGAVHFVHALQNFLGTLTNGQEYFQPNVNDRFDCFSNVVIRLPPHDHMATRNLTARIRSHPQRDNRPRKPPTSERFDTVLALFDEELQQRGGFHGLRVAEIRVIFRLPLHLGSYPHPLVYVHWFKALNHFDSSVGMFRAIRSTQQRRPNATVIPIHHLIQPCHLIPKFPNGAVNPRWVQGHAMTDADVFYLNRYIDFSIFDRYHNHF</sequence>
<keyword evidence="2" id="KW-1185">Reference proteome</keyword>
<protein>
    <submittedName>
        <fullName evidence="1">Uncharacterized protein</fullName>
    </submittedName>
</protein>
<evidence type="ECO:0000313" key="1">
    <source>
        <dbReference type="EMBL" id="KIK11258.1"/>
    </source>
</evidence>
<reference evidence="1 2" key="1">
    <citation type="submission" date="2014-04" db="EMBL/GenBank/DDBJ databases">
        <authorList>
            <consortium name="DOE Joint Genome Institute"/>
            <person name="Kuo A."/>
            <person name="Kohler A."/>
            <person name="Costa M.D."/>
            <person name="Nagy L.G."/>
            <person name="Floudas D."/>
            <person name="Copeland A."/>
            <person name="Barry K.W."/>
            <person name="Cichocki N."/>
            <person name="Veneault-Fourrey C."/>
            <person name="LaButti K."/>
            <person name="Lindquist E.A."/>
            <person name="Lipzen A."/>
            <person name="Lundell T."/>
            <person name="Morin E."/>
            <person name="Murat C."/>
            <person name="Sun H."/>
            <person name="Tunlid A."/>
            <person name="Henrissat B."/>
            <person name="Grigoriev I.V."/>
            <person name="Hibbett D.S."/>
            <person name="Martin F."/>
            <person name="Nordberg H.P."/>
            <person name="Cantor M.N."/>
            <person name="Hua S.X."/>
        </authorList>
    </citation>
    <scope>NUCLEOTIDE SEQUENCE [LARGE SCALE GENOMIC DNA]</scope>
    <source>
        <strain evidence="1 2">441</strain>
    </source>
</reference>
<dbReference type="AlphaFoldDB" id="A0A0C9YTN4"/>
<dbReference type="InterPro" id="IPR041078">
    <property type="entry name" value="Plavaka"/>
</dbReference>
<reference evidence="2" key="2">
    <citation type="submission" date="2015-01" db="EMBL/GenBank/DDBJ databases">
        <title>Evolutionary Origins and Diversification of the Mycorrhizal Mutualists.</title>
        <authorList>
            <consortium name="DOE Joint Genome Institute"/>
            <consortium name="Mycorrhizal Genomics Consortium"/>
            <person name="Kohler A."/>
            <person name="Kuo A."/>
            <person name="Nagy L.G."/>
            <person name="Floudas D."/>
            <person name="Copeland A."/>
            <person name="Barry K.W."/>
            <person name="Cichocki N."/>
            <person name="Veneault-Fourrey C."/>
            <person name="LaButti K."/>
            <person name="Lindquist E.A."/>
            <person name="Lipzen A."/>
            <person name="Lundell T."/>
            <person name="Morin E."/>
            <person name="Murat C."/>
            <person name="Riley R."/>
            <person name="Ohm R."/>
            <person name="Sun H."/>
            <person name="Tunlid A."/>
            <person name="Henrissat B."/>
            <person name="Grigoriev I.V."/>
            <person name="Hibbett D.S."/>
            <person name="Martin F."/>
        </authorList>
    </citation>
    <scope>NUCLEOTIDE SEQUENCE [LARGE SCALE GENOMIC DNA]</scope>
    <source>
        <strain evidence="2">441</strain>
    </source>
</reference>
<proteinExistence type="predicted"/>
<dbReference type="Pfam" id="PF18759">
    <property type="entry name" value="Plavaka"/>
    <property type="match status" value="1"/>
</dbReference>
<gene>
    <name evidence="1" type="ORF">PISMIDRAFT_123010</name>
</gene>
<dbReference type="Proteomes" id="UP000054018">
    <property type="component" value="Unassembled WGS sequence"/>
</dbReference>
<dbReference type="HOGENOM" id="CLU_006344_4_2_1"/>
<organism evidence="1 2">
    <name type="scientific">Pisolithus microcarpus 441</name>
    <dbReference type="NCBI Taxonomy" id="765257"/>
    <lineage>
        <taxon>Eukaryota</taxon>
        <taxon>Fungi</taxon>
        <taxon>Dikarya</taxon>
        <taxon>Basidiomycota</taxon>
        <taxon>Agaricomycotina</taxon>
        <taxon>Agaricomycetes</taxon>
        <taxon>Agaricomycetidae</taxon>
        <taxon>Boletales</taxon>
        <taxon>Sclerodermatineae</taxon>
        <taxon>Pisolithaceae</taxon>
        <taxon>Pisolithus</taxon>
    </lineage>
</organism>
<dbReference type="OrthoDB" id="2418900at2759"/>
<accession>A0A0C9YTN4</accession>
<name>A0A0C9YTN4_9AGAM</name>